<dbReference type="AlphaFoldDB" id="A0A5C3MD18"/>
<feature type="transmembrane region" description="Helical" evidence="1">
    <location>
        <begin position="53"/>
        <end position="72"/>
    </location>
</feature>
<proteinExistence type="predicted"/>
<evidence type="ECO:0000256" key="2">
    <source>
        <dbReference type="SAM" id="SignalP"/>
    </source>
</evidence>
<protein>
    <submittedName>
        <fullName evidence="3">Uncharacterized protein</fullName>
    </submittedName>
</protein>
<feature type="chain" id="PRO_5022733610" evidence="2">
    <location>
        <begin position="21"/>
        <end position="481"/>
    </location>
</feature>
<evidence type="ECO:0000313" key="3">
    <source>
        <dbReference type="EMBL" id="TFK42286.1"/>
    </source>
</evidence>
<dbReference type="STRING" id="68775.A0A5C3MD18"/>
<feature type="signal peptide" evidence="2">
    <location>
        <begin position="1"/>
        <end position="20"/>
    </location>
</feature>
<feature type="transmembrane region" description="Helical" evidence="1">
    <location>
        <begin position="377"/>
        <end position="401"/>
    </location>
</feature>
<evidence type="ECO:0000313" key="4">
    <source>
        <dbReference type="Proteomes" id="UP000308652"/>
    </source>
</evidence>
<reference evidence="3 4" key="1">
    <citation type="journal article" date="2019" name="Nat. Ecol. Evol.">
        <title>Megaphylogeny resolves global patterns of mushroom evolution.</title>
        <authorList>
            <person name="Varga T."/>
            <person name="Krizsan K."/>
            <person name="Foldi C."/>
            <person name="Dima B."/>
            <person name="Sanchez-Garcia M."/>
            <person name="Sanchez-Ramirez S."/>
            <person name="Szollosi G.J."/>
            <person name="Szarkandi J.G."/>
            <person name="Papp V."/>
            <person name="Albert L."/>
            <person name="Andreopoulos W."/>
            <person name="Angelini C."/>
            <person name="Antonin V."/>
            <person name="Barry K.W."/>
            <person name="Bougher N.L."/>
            <person name="Buchanan P."/>
            <person name="Buyck B."/>
            <person name="Bense V."/>
            <person name="Catcheside P."/>
            <person name="Chovatia M."/>
            <person name="Cooper J."/>
            <person name="Damon W."/>
            <person name="Desjardin D."/>
            <person name="Finy P."/>
            <person name="Geml J."/>
            <person name="Haridas S."/>
            <person name="Hughes K."/>
            <person name="Justo A."/>
            <person name="Karasinski D."/>
            <person name="Kautmanova I."/>
            <person name="Kiss B."/>
            <person name="Kocsube S."/>
            <person name="Kotiranta H."/>
            <person name="LaButti K.M."/>
            <person name="Lechner B.E."/>
            <person name="Liimatainen K."/>
            <person name="Lipzen A."/>
            <person name="Lukacs Z."/>
            <person name="Mihaltcheva S."/>
            <person name="Morgado L.N."/>
            <person name="Niskanen T."/>
            <person name="Noordeloos M.E."/>
            <person name="Ohm R.A."/>
            <person name="Ortiz-Santana B."/>
            <person name="Ovrebo C."/>
            <person name="Racz N."/>
            <person name="Riley R."/>
            <person name="Savchenko A."/>
            <person name="Shiryaev A."/>
            <person name="Soop K."/>
            <person name="Spirin V."/>
            <person name="Szebenyi C."/>
            <person name="Tomsovsky M."/>
            <person name="Tulloss R.E."/>
            <person name="Uehling J."/>
            <person name="Grigoriev I.V."/>
            <person name="Vagvolgyi C."/>
            <person name="Papp T."/>
            <person name="Martin F.M."/>
            <person name="Miettinen O."/>
            <person name="Hibbett D.S."/>
            <person name="Nagy L.G."/>
        </authorList>
    </citation>
    <scope>NUCLEOTIDE SEQUENCE [LARGE SCALE GENOMIC DNA]</scope>
    <source>
        <strain evidence="3 4">CBS 166.37</strain>
    </source>
</reference>
<accession>A0A5C3MD18</accession>
<name>A0A5C3MD18_9AGAR</name>
<keyword evidence="1" id="KW-1133">Transmembrane helix</keyword>
<dbReference type="PANTHER" id="PTHR35043">
    <property type="entry name" value="TRANSCRIPTION FACTOR DOMAIN-CONTAINING PROTEIN"/>
    <property type="match status" value="1"/>
</dbReference>
<keyword evidence="2" id="KW-0732">Signal</keyword>
<dbReference type="EMBL" id="ML213592">
    <property type="protein sequence ID" value="TFK42286.1"/>
    <property type="molecule type" value="Genomic_DNA"/>
</dbReference>
<dbReference type="OrthoDB" id="9451547at2759"/>
<feature type="transmembrane region" description="Helical" evidence="1">
    <location>
        <begin position="302"/>
        <end position="324"/>
    </location>
</feature>
<feature type="transmembrane region" description="Helical" evidence="1">
    <location>
        <begin position="92"/>
        <end position="110"/>
    </location>
</feature>
<dbReference type="Proteomes" id="UP000308652">
    <property type="component" value="Unassembled WGS sequence"/>
</dbReference>
<keyword evidence="1" id="KW-0812">Transmembrane</keyword>
<sequence>MAVIILTLIFLSLLFTATSSAPPNFHSSSLTALLDAVPVLVEAPIPERNPSRSLWEIVVNCLLTLFACTWIAVHPNIPAPGDRWWTVAWRRVGIMAFVLLTPEMIIFWAWRQALAAKDIAAAYHERGWTKTHGFFVQMGGFMLFRNGEPLHTLTLSKLEDLVQRGDIDFPDVTDAEIQDRSKGDPFAKGVVLLHTTWFITKCITRAAQGLVITELEIVTLALAVQNSVMYMLWWKKPLDVRVSVRVNLKPDSTYTLDDYQRHESSVVISSSSRQHTGPSQMPGTAVDETMFRKLWRWTKETILGFIVSSLHTLLAIFGFSTSVYNAVIDQSGSSIFDALTGMYMPYFLSPTVGPSHQRTHTFYAEDRPSALLQFPTMLVVLTGLAFIFGGVHCFGWGFPFASILELYAWRISAVLLTCAPAVYSVTVTWLIARSRGGVFLACVAIFYITARVMLLLVAVVSMRALPVGAYTEIQWVSLISH</sequence>
<gene>
    <name evidence="3" type="ORF">BDQ12DRAFT_719178</name>
</gene>
<keyword evidence="4" id="KW-1185">Reference proteome</keyword>
<keyword evidence="1" id="KW-0472">Membrane</keyword>
<feature type="transmembrane region" description="Helical" evidence="1">
    <location>
        <begin position="413"/>
        <end position="432"/>
    </location>
</feature>
<organism evidence="3 4">
    <name type="scientific">Crucibulum laeve</name>
    <dbReference type="NCBI Taxonomy" id="68775"/>
    <lineage>
        <taxon>Eukaryota</taxon>
        <taxon>Fungi</taxon>
        <taxon>Dikarya</taxon>
        <taxon>Basidiomycota</taxon>
        <taxon>Agaricomycotina</taxon>
        <taxon>Agaricomycetes</taxon>
        <taxon>Agaricomycetidae</taxon>
        <taxon>Agaricales</taxon>
        <taxon>Agaricineae</taxon>
        <taxon>Nidulariaceae</taxon>
        <taxon>Crucibulum</taxon>
    </lineage>
</organism>
<evidence type="ECO:0000256" key="1">
    <source>
        <dbReference type="SAM" id="Phobius"/>
    </source>
</evidence>
<dbReference type="PANTHER" id="PTHR35043:SF7">
    <property type="entry name" value="TRANSCRIPTION FACTOR DOMAIN-CONTAINING PROTEIN"/>
    <property type="match status" value="1"/>
</dbReference>
<feature type="transmembrane region" description="Helical" evidence="1">
    <location>
        <begin position="438"/>
        <end position="460"/>
    </location>
</feature>